<evidence type="ECO:0000256" key="2">
    <source>
        <dbReference type="ARBA" id="ARBA00022741"/>
    </source>
</evidence>
<dbReference type="InterPro" id="IPR008271">
    <property type="entry name" value="Ser/Thr_kinase_AS"/>
</dbReference>
<dbReference type="RefSeq" id="WP_206712876.1">
    <property type="nucleotide sequence ID" value="NZ_CP071091.1"/>
</dbReference>
<evidence type="ECO:0000256" key="6">
    <source>
        <dbReference type="SAM" id="MobiDB-lite"/>
    </source>
</evidence>
<dbReference type="Gene3D" id="1.10.510.10">
    <property type="entry name" value="Transferase(Phosphotransferase) domain 1"/>
    <property type="match status" value="1"/>
</dbReference>
<reference evidence="8 9" key="1">
    <citation type="submission" date="2021-02" db="EMBL/GenBank/DDBJ databases">
        <title>De Novo genome assembly of isolated myxobacteria.</title>
        <authorList>
            <person name="Stevens D.C."/>
        </authorList>
    </citation>
    <scope>NUCLEOTIDE SEQUENCE [LARGE SCALE GENOMIC DNA]</scope>
    <source>
        <strain evidence="8 9">SCHIC003</strain>
    </source>
</reference>
<keyword evidence="9" id="KW-1185">Reference proteome</keyword>
<accession>A0ABX7N133</accession>
<dbReference type="InterPro" id="IPR017441">
    <property type="entry name" value="Protein_kinase_ATP_BS"/>
</dbReference>
<evidence type="ECO:0000256" key="1">
    <source>
        <dbReference type="ARBA" id="ARBA00022679"/>
    </source>
</evidence>
<dbReference type="Pfam" id="PF00069">
    <property type="entry name" value="Pkinase"/>
    <property type="match status" value="1"/>
</dbReference>
<dbReference type="CDD" id="cd14014">
    <property type="entry name" value="STKc_PknB_like"/>
    <property type="match status" value="1"/>
</dbReference>
<protein>
    <submittedName>
        <fullName evidence="8">Serine/threonine protein kinase</fullName>
    </submittedName>
</protein>
<dbReference type="SUPFAM" id="SSF56112">
    <property type="entry name" value="Protein kinase-like (PK-like)"/>
    <property type="match status" value="1"/>
</dbReference>
<dbReference type="PROSITE" id="PS00108">
    <property type="entry name" value="PROTEIN_KINASE_ST"/>
    <property type="match status" value="1"/>
</dbReference>
<feature type="compositionally biased region" description="Basic and acidic residues" evidence="6">
    <location>
        <begin position="478"/>
        <end position="497"/>
    </location>
</feature>
<dbReference type="EMBL" id="CP071091">
    <property type="protein sequence ID" value="QSQ11116.1"/>
    <property type="molecule type" value="Genomic_DNA"/>
</dbReference>
<gene>
    <name evidence="8" type="ORF">JY572_22105</name>
</gene>
<feature type="region of interest" description="Disordered" evidence="6">
    <location>
        <begin position="468"/>
        <end position="511"/>
    </location>
</feature>
<feature type="binding site" evidence="5">
    <location>
        <position position="67"/>
    </location>
    <ligand>
        <name>ATP</name>
        <dbReference type="ChEBI" id="CHEBI:30616"/>
    </ligand>
</feature>
<keyword evidence="4 5" id="KW-0067">ATP-binding</keyword>
<keyword evidence="3 8" id="KW-0418">Kinase</keyword>
<dbReference type="PANTHER" id="PTHR43289:SF6">
    <property type="entry name" value="SERINE_THREONINE-PROTEIN KINASE NEKL-3"/>
    <property type="match status" value="1"/>
</dbReference>
<dbReference type="SMART" id="SM00220">
    <property type="entry name" value="S_TKc"/>
    <property type="match status" value="1"/>
</dbReference>
<proteinExistence type="predicted"/>
<keyword evidence="2 5" id="KW-0547">Nucleotide-binding</keyword>
<dbReference type="InterPro" id="IPR011009">
    <property type="entry name" value="Kinase-like_dom_sf"/>
</dbReference>
<dbReference type="PANTHER" id="PTHR43289">
    <property type="entry name" value="MITOGEN-ACTIVATED PROTEIN KINASE KINASE KINASE 20-RELATED"/>
    <property type="match status" value="1"/>
</dbReference>
<dbReference type="GO" id="GO:0004674">
    <property type="term" value="F:protein serine/threonine kinase activity"/>
    <property type="evidence" value="ECO:0007669"/>
    <property type="project" value="UniProtKB-KW"/>
</dbReference>
<keyword evidence="1" id="KW-0808">Transferase</keyword>
<evidence type="ECO:0000256" key="5">
    <source>
        <dbReference type="PROSITE-ProRule" id="PRU10141"/>
    </source>
</evidence>
<evidence type="ECO:0000313" key="8">
    <source>
        <dbReference type="EMBL" id="QSQ11116.1"/>
    </source>
</evidence>
<dbReference type="PROSITE" id="PS50011">
    <property type="entry name" value="PROTEIN_KINASE_DOM"/>
    <property type="match status" value="1"/>
</dbReference>
<dbReference type="PROSITE" id="PS00107">
    <property type="entry name" value="PROTEIN_KINASE_ATP"/>
    <property type="match status" value="1"/>
</dbReference>
<sequence>MGHDDHFSRNPLSSPGGSVSGELQVGGELREGALLGSYQLESLLGEGSMGRVFQARHARLGRQVALKVLKPEHARDGGFVQRFFQEARTVNQINHEHIVEIFDFVDEGEGGHVYCVMELLRGRGLGELLKQEPLSLARVQRIAAQVCAALGAAHLVGVVHRDIKPDNLFLTQRSGQSDFVKVLDFGVAKHMAAEGAHTGTLDGTIVGTPAYMSPEQAAGLPVDARSDIYAVGNILYEMLTGHPPFRVEAFGQLVVHIITQPPPPLPSHLPSGEPLPRALAELVMRCLAKDPEGRPQSLAEVMTGLLLVPVQPPAALEASERPTKRLPSVAGVMGRRRVAMASAGAVAALLLGAMVWAGTRSSSAPLAEPEALSVVAPGRLAEAVAEVAPMAAAKPLAPPVTLTVRSFPEGAKVVRADTGEELGLTPLVRELPRREVPLDLRVELSGYVPLKRSVSLNAHTELDLPLVKSLTAPKPKAKPAEKKATRSEGTSRKDASRKAAVRSASAEPAAR</sequence>
<feature type="region of interest" description="Disordered" evidence="6">
    <location>
        <begin position="1"/>
        <end position="23"/>
    </location>
</feature>
<organism evidence="8 9">
    <name type="scientific">Myxococcus landrumensis</name>
    <dbReference type="NCBI Taxonomy" id="2813577"/>
    <lineage>
        <taxon>Bacteria</taxon>
        <taxon>Pseudomonadati</taxon>
        <taxon>Myxococcota</taxon>
        <taxon>Myxococcia</taxon>
        <taxon>Myxococcales</taxon>
        <taxon>Cystobacterineae</taxon>
        <taxon>Myxococcaceae</taxon>
        <taxon>Myxococcus</taxon>
    </lineage>
</organism>
<evidence type="ECO:0000256" key="3">
    <source>
        <dbReference type="ARBA" id="ARBA00022777"/>
    </source>
</evidence>
<name>A0ABX7N133_9BACT</name>
<evidence type="ECO:0000256" key="4">
    <source>
        <dbReference type="ARBA" id="ARBA00022840"/>
    </source>
</evidence>
<feature type="compositionally biased region" description="Low complexity" evidence="6">
    <location>
        <begin position="501"/>
        <end position="511"/>
    </location>
</feature>
<keyword evidence="8" id="KW-0723">Serine/threonine-protein kinase</keyword>
<dbReference type="InterPro" id="IPR000719">
    <property type="entry name" value="Prot_kinase_dom"/>
</dbReference>
<feature type="domain" description="Protein kinase" evidence="7">
    <location>
        <begin position="38"/>
        <end position="306"/>
    </location>
</feature>
<evidence type="ECO:0000259" key="7">
    <source>
        <dbReference type="PROSITE" id="PS50011"/>
    </source>
</evidence>
<dbReference type="Proteomes" id="UP000663090">
    <property type="component" value="Chromosome"/>
</dbReference>
<evidence type="ECO:0000313" key="9">
    <source>
        <dbReference type="Proteomes" id="UP000663090"/>
    </source>
</evidence>
<dbReference type="Gene3D" id="3.30.200.20">
    <property type="entry name" value="Phosphorylase Kinase, domain 1"/>
    <property type="match status" value="1"/>
</dbReference>